<comment type="caution">
    <text evidence="2">The sequence shown here is derived from an EMBL/GenBank/DDBJ whole genome shotgun (WGS) entry which is preliminary data.</text>
</comment>
<protein>
    <submittedName>
        <fullName evidence="2">Uncharacterized protein</fullName>
    </submittedName>
</protein>
<feature type="chain" id="PRO_5039513218" evidence="1">
    <location>
        <begin position="22"/>
        <end position="229"/>
    </location>
</feature>
<evidence type="ECO:0000256" key="1">
    <source>
        <dbReference type="SAM" id="SignalP"/>
    </source>
</evidence>
<reference evidence="2" key="2">
    <citation type="journal article" date="2021" name="PeerJ">
        <title>Extensive microbial diversity within the chicken gut microbiome revealed by metagenomics and culture.</title>
        <authorList>
            <person name="Gilroy R."/>
            <person name="Ravi A."/>
            <person name="Getino M."/>
            <person name="Pursley I."/>
            <person name="Horton D.L."/>
            <person name="Alikhan N.F."/>
            <person name="Baker D."/>
            <person name="Gharbi K."/>
            <person name="Hall N."/>
            <person name="Watson M."/>
            <person name="Adriaenssens E.M."/>
            <person name="Foster-Nyarko E."/>
            <person name="Jarju S."/>
            <person name="Secka A."/>
            <person name="Antonio M."/>
            <person name="Oren A."/>
            <person name="Chaudhuri R.R."/>
            <person name="La Ragione R."/>
            <person name="Hildebrand F."/>
            <person name="Pallen M.J."/>
        </authorList>
    </citation>
    <scope>NUCLEOTIDE SEQUENCE</scope>
    <source>
        <strain evidence="2">2478</strain>
    </source>
</reference>
<proteinExistence type="predicted"/>
<organism evidence="2 3">
    <name type="scientific">Candidatus Cryptobacteroides excrementipullorum</name>
    <dbReference type="NCBI Taxonomy" id="2840761"/>
    <lineage>
        <taxon>Bacteria</taxon>
        <taxon>Pseudomonadati</taxon>
        <taxon>Bacteroidota</taxon>
        <taxon>Bacteroidia</taxon>
        <taxon>Bacteroidales</taxon>
        <taxon>Candidatus Cryptobacteroides</taxon>
    </lineage>
</organism>
<gene>
    <name evidence="2" type="ORF">IAB80_00680</name>
</gene>
<accession>A0A9D9NL32</accession>
<keyword evidence="1" id="KW-0732">Signal</keyword>
<name>A0A9D9NL32_9BACT</name>
<reference evidence="2" key="1">
    <citation type="submission" date="2020-10" db="EMBL/GenBank/DDBJ databases">
        <authorList>
            <person name="Gilroy R."/>
        </authorList>
    </citation>
    <scope>NUCLEOTIDE SEQUENCE</scope>
    <source>
        <strain evidence="2">2478</strain>
    </source>
</reference>
<evidence type="ECO:0000313" key="2">
    <source>
        <dbReference type="EMBL" id="MBO8477410.1"/>
    </source>
</evidence>
<evidence type="ECO:0000313" key="3">
    <source>
        <dbReference type="Proteomes" id="UP000823771"/>
    </source>
</evidence>
<dbReference type="AlphaFoldDB" id="A0A9D9NL32"/>
<sequence>MKKWILSLALAISQIACLSAAGPEYAPRTSWPYVYEEFIPGKIKTHKGTDISYDKLNISLANGRVHYVEKGVIMQADINSIALLTIGDDSYVCVEGRMAKVLRNTVNSAVLLRTTIDTEAMSSADIGYGKSSVASTNNLSATALGSGMDFSVNRSLDDVLKERQEGEPLVLQEVKGIYYKGSFVPAARVDVLRIQGIDKEAVKQYIKKEKIKFGSIDDLAALADYLYTL</sequence>
<dbReference type="Proteomes" id="UP000823771">
    <property type="component" value="Unassembled WGS sequence"/>
</dbReference>
<feature type="signal peptide" evidence="1">
    <location>
        <begin position="1"/>
        <end position="21"/>
    </location>
</feature>
<dbReference type="EMBL" id="JADILZ010000009">
    <property type="protein sequence ID" value="MBO8477410.1"/>
    <property type="molecule type" value="Genomic_DNA"/>
</dbReference>